<organism evidence="1">
    <name type="scientific">Kwoniella dejecticola CBS 10117</name>
    <dbReference type="NCBI Taxonomy" id="1296121"/>
    <lineage>
        <taxon>Eukaryota</taxon>
        <taxon>Fungi</taxon>
        <taxon>Dikarya</taxon>
        <taxon>Basidiomycota</taxon>
        <taxon>Agaricomycotina</taxon>
        <taxon>Tremellomycetes</taxon>
        <taxon>Tremellales</taxon>
        <taxon>Cryptococcaceae</taxon>
        <taxon>Kwoniella</taxon>
    </lineage>
</organism>
<dbReference type="EMBL" id="CP144530">
    <property type="protein sequence ID" value="WWC57647.1"/>
    <property type="molecule type" value="Genomic_DNA"/>
</dbReference>
<name>A0A1A6AE66_9TREE</name>
<proteinExistence type="predicted"/>
<dbReference type="VEuPathDB" id="FungiDB:I303_00181"/>
<protein>
    <submittedName>
        <fullName evidence="1">Uncharacterized protein</fullName>
    </submittedName>
</protein>
<evidence type="ECO:0000313" key="1">
    <source>
        <dbReference type="EMBL" id="OBR88367.1"/>
    </source>
</evidence>
<reference evidence="1" key="1">
    <citation type="submission" date="2013-07" db="EMBL/GenBank/DDBJ databases">
        <title>The Genome Sequence of Cryptococcus dejecticola CBS10117.</title>
        <authorList>
            <consortium name="The Broad Institute Genome Sequencing Platform"/>
            <person name="Cuomo C."/>
            <person name="Litvintseva A."/>
            <person name="Chen Y."/>
            <person name="Heitman J."/>
            <person name="Sun S."/>
            <person name="Springer D."/>
            <person name="Dromer F."/>
            <person name="Young S.K."/>
            <person name="Zeng Q."/>
            <person name="Gargeya S."/>
            <person name="Fitzgerald M."/>
            <person name="Abouelleil A."/>
            <person name="Alvarado L."/>
            <person name="Berlin A.M."/>
            <person name="Chapman S.B."/>
            <person name="Dewar J."/>
            <person name="Goldberg J."/>
            <person name="Griggs A."/>
            <person name="Gujja S."/>
            <person name="Hansen M."/>
            <person name="Howarth C."/>
            <person name="Imamovic A."/>
            <person name="Larimer J."/>
            <person name="McCowan C."/>
            <person name="Murphy C."/>
            <person name="Pearson M."/>
            <person name="Priest M."/>
            <person name="Roberts A."/>
            <person name="Saif S."/>
            <person name="Shea T."/>
            <person name="Sykes S."/>
            <person name="Wortman J."/>
            <person name="Nusbaum C."/>
            <person name="Birren B."/>
        </authorList>
    </citation>
    <scope>NUCLEOTIDE SEQUENCE [LARGE SCALE GENOMIC DNA]</scope>
    <source>
        <strain evidence="1">CBS 10117</strain>
    </source>
</reference>
<sequence length="131" mass="15062">MMFSSSRPMGHYSAPQVKIASMNLANIQMNLERQKRLPVNAEVYLDILNRLLEPLSITQGPVGLRTWLAEVQYFMGLMKQRSFSARPLTPRERQVLVWYSARWRELRGGPCDMGRPEAQIVLIALGELARF</sequence>
<dbReference type="GeneID" id="28963880"/>
<dbReference type="OrthoDB" id="2559629at2759"/>
<accession>A0A1A6AE66</accession>
<evidence type="ECO:0000313" key="2">
    <source>
        <dbReference type="EMBL" id="WWC57647.1"/>
    </source>
</evidence>
<reference evidence="2" key="2">
    <citation type="submission" date="2013-07" db="EMBL/GenBank/DDBJ databases">
        <authorList>
            <consortium name="The Broad Institute Genome Sequencing Platform"/>
            <person name="Cuomo C."/>
            <person name="Litvintseva A."/>
            <person name="Chen Y."/>
            <person name="Heitman J."/>
            <person name="Sun S."/>
            <person name="Springer D."/>
            <person name="Dromer F."/>
            <person name="Young S.K."/>
            <person name="Zeng Q."/>
            <person name="Gargeya S."/>
            <person name="Fitzgerald M."/>
            <person name="Abouelleil A."/>
            <person name="Alvarado L."/>
            <person name="Berlin A.M."/>
            <person name="Chapman S.B."/>
            <person name="Dewar J."/>
            <person name="Goldberg J."/>
            <person name="Griggs A."/>
            <person name="Gujja S."/>
            <person name="Hansen M."/>
            <person name="Howarth C."/>
            <person name="Imamovic A."/>
            <person name="Larimer J."/>
            <person name="McCowan C."/>
            <person name="Murphy C."/>
            <person name="Pearson M."/>
            <person name="Priest M."/>
            <person name="Roberts A."/>
            <person name="Saif S."/>
            <person name="Shea T."/>
            <person name="Sykes S."/>
            <person name="Wortman J."/>
            <person name="Nusbaum C."/>
            <person name="Birren B."/>
        </authorList>
    </citation>
    <scope>NUCLEOTIDE SEQUENCE</scope>
    <source>
        <strain evidence="2">CBS 10117</strain>
    </source>
</reference>
<dbReference type="EMBL" id="KI894027">
    <property type="protein sequence ID" value="OBR88367.1"/>
    <property type="molecule type" value="Genomic_DNA"/>
</dbReference>
<dbReference type="KEGG" id="kdj:28963880"/>
<dbReference type="Proteomes" id="UP000078595">
    <property type="component" value="Chromosome 1"/>
</dbReference>
<evidence type="ECO:0000313" key="3">
    <source>
        <dbReference type="Proteomes" id="UP000078595"/>
    </source>
</evidence>
<reference evidence="2" key="3">
    <citation type="submission" date="2024-02" db="EMBL/GenBank/DDBJ databases">
        <title>Comparative genomics of Cryptococcus and Kwoniella reveals pathogenesis evolution and contrasting modes of karyotype evolution via chromosome fusion or intercentromeric recombination.</title>
        <authorList>
            <person name="Coelho M.A."/>
            <person name="David-Palma M."/>
            <person name="Shea T."/>
            <person name="Bowers K."/>
            <person name="McGinley-Smith S."/>
            <person name="Mohammad A.W."/>
            <person name="Gnirke A."/>
            <person name="Yurkov A.M."/>
            <person name="Nowrousian M."/>
            <person name="Sun S."/>
            <person name="Cuomo C.A."/>
            <person name="Heitman J."/>
        </authorList>
    </citation>
    <scope>NUCLEOTIDE SEQUENCE</scope>
    <source>
        <strain evidence="2">CBS 10117</strain>
    </source>
</reference>
<dbReference type="RefSeq" id="XP_018266209.1">
    <property type="nucleotide sequence ID" value="XM_018403555.1"/>
</dbReference>
<dbReference type="AlphaFoldDB" id="A0A1A6AE66"/>
<keyword evidence="3" id="KW-1185">Reference proteome</keyword>
<gene>
    <name evidence="1" type="ORF">I303_00181</name>
    <name evidence="2" type="ORF">I303_100179</name>
</gene>